<dbReference type="CDD" id="cd05233">
    <property type="entry name" value="SDR_c"/>
    <property type="match status" value="1"/>
</dbReference>
<dbReference type="PROSITE" id="PS00061">
    <property type="entry name" value="ADH_SHORT"/>
    <property type="match status" value="1"/>
</dbReference>
<reference evidence="5" key="1">
    <citation type="submission" date="2005-08" db="EMBL/GenBank/DDBJ databases">
        <title>Complete sequence of chromosome 2 of Ralstonia eutropha JMP134.</title>
        <authorList>
            <person name="Copeland A."/>
            <person name="Lucas S."/>
            <person name="Lapidus A."/>
            <person name="Barry K."/>
            <person name="Detter J.C."/>
            <person name="Glavina T."/>
            <person name="Hammon N."/>
            <person name="Israni S."/>
            <person name="Pitluck S."/>
            <person name="Goltsman E."/>
            <person name="Martinez M."/>
            <person name="Schmutz J."/>
            <person name="Larimer F."/>
            <person name="Land M."/>
            <person name="Lykidis A."/>
            <person name="Richardson P."/>
        </authorList>
    </citation>
    <scope>NUCLEOTIDE SEQUENCE [LARGE SCALE GENOMIC DNA]</scope>
    <source>
        <strain evidence="5">JMP134</strain>
    </source>
</reference>
<dbReference type="GO" id="GO:0016491">
    <property type="term" value="F:oxidoreductase activity"/>
    <property type="evidence" value="ECO:0007669"/>
    <property type="project" value="UniProtKB-KW"/>
</dbReference>
<dbReference type="PANTHER" id="PTHR44196">
    <property type="entry name" value="DEHYDROGENASE/REDUCTASE SDR FAMILY MEMBER 7B"/>
    <property type="match status" value="1"/>
</dbReference>
<keyword evidence="2" id="KW-0560">Oxidoreductase</keyword>
<dbReference type="PANTHER" id="PTHR44196:SF1">
    <property type="entry name" value="DEHYDROGENASE_REDUCTASE SDR FAMILY MEMBER 7B"/>
    <property type="match status" value="1"/>
</dbReference>
<dbReference type="EMBL" id="CP000091">
    <property type="protein sequence ID" value="AAZ64505.1"/>
    <property type="molecule type" value="Genomic_DNA"/>
</dbReference>
<gene>
    <name evidence="5" type="ordered locus">Reut_B5157</name>
</gene>
<name>Q46QS9_CUPPJ</name>
<evidence type="ECO:0000313" key="5">
    <source>
        <dbReference type="EMBL" id="AAZ64505.1"/>
    </source>
</evidence>
<organism evidence="5">
    <name type="scientific">Cupriavidus pinatubonensis (strain JMP 134 / LMG 1197)</name>
    <name type="common">Cupriavidus necator (strain JMP 134)</name>
    <dbReference type="NCBI Taxonomy" id="264198"/>
    <lineage>
        <taxon>Bacteria</taxon>
        <taxon>Pseudomonadati</taxon>
        <taxon>Pseudomonadota</taxon>
        <taxon>Betaproteobacteria</taxon>
        <taxon>Burkholderiales</taxon>
        <taxon>Burkholderiaceae</taxon>
        <taxon>Cupriavidus</taxon>
    </lineage>
</organism>
<dbReference type="HOGENOM" id="CLU_010194_2_1_4"/>
<evidence type="ECO:0000256" key="2">
    <source>
        <dbReference type="ARBA" id="ARBA00023002"/>
    </source>
</evidence>
<dbReference type="Gene3D" id="3.40.50.720">
    <property type="entry name" value="NAD(P)-binding Rossmann-like Domain"/>
    <property type="match status" value="1"/>
</dbReference>
<dbReference type="PRINTS" id="PR00081">
    <property type="entry name" value="GDHRDH"/>
</dbReference>
<dbReference type="FunFam" id="3.40.50.720:FF:000084">
    <property type="entry name" value="Short-chain dehydrogenase reductase"/>
    <property type="match status" value="1"/>
</dbReference>
<dbReference type="KEGG" id="reu:Reut_B5157"/>
<accession>Q46QS9</accession>
<evidence type="ECO:0000256" key="3">
    <source>
        <dbReference type="RuleBase" id="RU000363"/>
    </source>
</evidence>
<comment type="similarity">
    <text evidence="1 3">Belongs to the short-chain dehydrogenases/reductases (SDR) family.</text>
</comment>
<dbReference type="InterPro" id="IPR057326">
    <property type="entry name" value="KR_dom"/>
</dbReference>
<feature type="domain" description="Ketoreductase" evidence="4">
    <location>
        <begin position="6"/>
        <end position="190"/>
    </location>
</feature>
<sequence>MKLNDRVAVLTGAGGGIGRSLALALARRGCHLALADIDEHGLRETARMAGKSGVHTSQHVLDVACRAAVAALPHAVVQEHDQVDLVINNAGVALGGTFEEVSEADFDWVMAVNFEGVVRMTRAFLPLLRERQQARIVNISSLFGLIAPPGHAAYCASKFAVRGFSNALRHELAGTPIGVTVVHPGGVTTSIARHARTPSNLCEEEVRQGRADFEKLLRMPPQKAAEIIVRAVQVDRERVLVGHDAVISSWLERLMPTSYWRLIGRAMPSRN</sequence>
<protein>
    <submittedName>
        <fullName evidence="5">Short-chain dehydrogenase/reductase SDR</fullName>
    </submittedName>
</protein>
<dbReference type="InterPro" id="IPR020904">
    <property type="entry name" value="Sc_DH/Rdtase_CS"/>
</dbReference>
<evidence type="ECO:0000259" key="4">
    <source>
        <dbReference type="SMART" id="SM00822"/>
    </source>
</evidence>
<dbReference type="OrthoDB" id="9790266at2"/>
<proteinExistence type="inferred from homology"/>
<dbReference type="SUPFAM" id="SSF51735">
    <property type="entry name" value="NAD(P)-binding Rossmann-fold domains"/>
    <property type="match status" value="1"/>
</dbReference>
<dbReference type="STRING" id="264198.Reut_B5157"/>
<dbReference type="InterPro" id="IPR002347">
    <property type="entry name" value="SDR_fam"/>
</dbReference>
<dbReference type="GO" id="GO:0016020">
    <property type="term" value="C:membrane"/>
    <property type="evidence" value="ECO:0007669"/>
    <property type="project" value="TreeGrafter"/>
</dbReference>
<evidence type="ECO:0000256" key="1">
    <source>
        <dbReference type="ARBA" id="ARBA00006484"/>
    </source>
</evidence>
<dbReference type="AlphaFoldDB" id="Q46QS9"/>
<dbReference type="InterPro" id="IPR036291">
    <property type="entry name" value="NAD(P)-bd_dom_sf"/>
</dbReference>
<dbReference type="Pfam" id="PF00106">
    <property type="entry name" value="adh_short"/>
    <property type="match status" value="1"/>
</dbReference>
<dbReference type="eggNOG" id="COG4221">
    <property type="taxonomic scope" value="Bacteria"/>
</dbReference>
<dbReference type="SMART" id="SM00822">
    <property type="entry name" value="PKS_KR"/>
    <property type="match status" value="1"/>
</dbReference>
<dbReference type="PRINTS" id="PR00080">
    <property type="entry name" value="SDRFAMILY"/>
</dbReference>